<protein>
    <submittedName>
        <fullName evidence="2">Uncharacterized protein</fullName>
    </submittedName>
</protein>
<organism evidence="2">
    <name type="scientific">marine sediment metagenome</name>
    <dbReference type="NCBI Taxonomy" id="412755"/>
    <lineage>
        <taxon>unclassified sequences</taxon>
        <taxon>metagenomes</taxon>
        <taxon>ecological metagenomes</taxon>
    </lineage>
</organism>
<dbReference type="EMBL" id="LAZR01007064">
    <property type="protein sequence ID" value="KKM87714.1"/>
    <property type="molecule type" value="Genomic_DNA"/>
</dbReference>
<feature type="coiled-coil region" evidence="1">
    <location>
        <begin position="89"/>
        <end position="163"/>
    </location>
</feature>
<keyword evidence="1" id="KW-0175">Coiled coil</keyword>
<name>A0A0F9KZF1_9ZZZZ</name>
<proteinExistence type="predicted"/>
<gene>
    <name evidence="2" type="ORF">LCGC14_1266190</name>
</gene>
<accession>A0A0F9KZF1</accession>
<sequence>MTVLKTEKKRVYDAVQSLYYAAHWTPDRPCNANVLWMKVRDAVKFSVHVSPSVVSKGKDTENREFETKICQLQEELEHIKSGEFLNSEIKGLRKRLLLLEAEDKKLKSDSPSMKRLYWFDKYQEQFADIKNRDTEIRDLCEQNEKLENEIKTLRVRNTVLLDTNSVFGDSNKMLHLRNAILVKKVNKLETGRKRAVDAVNAYTAAHGAPDQSCNANVLWMKVRDAVKFPVHVSTVDGIKILKSRDSN</sequence>
<reference evidence="2" key="1">
    <citation type="journal article" date="2015" name="Nature">
        <title>Complex archaea that bridge the gap between prokaryotes and eukaryotes.</title>
        <authorList>
            <person name="Spang A."/>
            <person name="Saw J.H."/>
            <person name="Jorgensen S.L."/>
            <person name="Zaremba-Niedzwiedzka K."/>
            <person name="Martijn J."/>
            <person name="Lind A.E."/>
            <person name="van Eijk R."/>
            <person name="Schleper C."/>
            <person name="Guy L."/>
            <person name="Ettema T.J."/>
        </authorList>
    </citation>
    <scope>NUCLEOTIDE SEQUENCE</scope>
</reference>
<evidence type="ECO:0000313" key="2">
    <source>
        <dbReference type="EMBL" id="KKM87714.1"/>
    </source>
</evidence>
<dbReference type="AlphaFoldDB" id="A0A0F9KZF1"/>
<evidence type="ECO:0000256" key="1">
    <source>
        <dbReference type="SAM" id="Coils"/>
    </source>
</evidence>
<comment type="caution">
    <text evidence="2">The sequence shown here is derived from an EMBL/GenBank/DDBJ whole genome shotgun (WGS) entry which is preliminary data.</text>
</comment>